<dbReference type="SUPFAM" id="SSF50044">
    <property type="entry name" value="SH3-domain"/>
    <property type="match status" value="2"/>
</dbReference>
<dbReference type="InterPro" id="IPR036028">
    <property type="entry name" value="SH3-like_dom_sf"/>
</dbReference>
<proteinExistence type="predicted"/>
<dbReference type="InterPro" id="IPR036871">
    <property type="entry name" value="PX_dom_sf"/>
</dbReference>
<dbReference type="InterPro" id="IPR001452">
    <property type="entry name" value="SH3_domain"/>
</dbReference>
<dbReference type="Gene3D" id="2.30.30.40">
    <property type="entry name" value="SH3 Domains"/>
    <property type="match status" value="1"/>
</dbReference>
<protein>
    <recommendedName>
        <fullName evidence="3">SH3 domain-containing protein</fullName>
    </recommendedName>
</protein>
<feature type="domain" description="SH3" evidence="3">
    <location>
        <begin position="167"/>
        <end position="231"/>
    </location>
</feature>
<evidence type="ECO:0000259" key="3">
    <source>
        <dbReference type="PROSITE" id="PS50002"/>
    </source>
</evidence>
<dbReference type="Pfam" id="PF00018">
    <property type="entry name" value="SH3_1"/>
    <property type="match status" value="1"/>
</dbReference>
<dbReference type="SMART" id="SM00326">
    <property type="entry name" value="SH3"/>
    <property type="match status" value="2"/>
</dbReference>
<dbReference type="Gene3D" id="3.30.1520.10">
    <property type="entry name" value="Phox-like domain"/>
    <property type="match status" value="1"/>
</dbReference>
<accession>A0A9Q3BKU7</accession>
<dbReference type="AlphaFoldDB" id="A0A9Q3BKU7"/>
<dbReference type="OrthoDB" id="548867at2759"/>
<name>A0A9Q3BKU7_9BASI</name>
<evidence type="ECO:0000313" key="5">
    <source>
        <dbReference type="Proteomes" id="UP000765509"/>
    </source>
</evidence>
<dbReference type="SUPFAM" id="SSF64268">
    <property type="entry name" value="PX domain"/>
    <property type="match status" value="1"/>
</dbReference>
<sequence length="511" mass="57663">MRSQASHGGDDCNNSKASTSGRKLTFARFPYELEHSSRHSTVPIFVIQALVDYDCQAPNQLSFRSGEFFHVTGIYTDADGIPWFQAEDPVRGLRGQVRTESFRRYAPQRPPSVPIVQIQTLSRISLTPMKTCKAAFPMPKSRAAVSNKLHEKGLQRTENSKSWFLLSQCRTYYGVIKFEFVAERSDELSAQKGEPVVIIAQSAGEWFVVKPIGRLGGPGFIPCSYIEVKDVKTGNALSAEAVCTLFKTSIIPSVEDWKKEVMAYKACSITLGLFIDNEKMKSTLKPSLDSKKMKCPPSNQPGYRRPFLSLERLQRHAAKCLSTVIEDDDEGLTLEQKRKKYGMVHNVCAMSFHQEQGCFWFQLYARFRQPGSMLILYRLQEDFIALDIALQADFLDRHDFFPKLSNLTEPVDELVCSQRIEEFNVYLQHLCQLPESRRASEAIYDFLLLREGDSKIDDATTDCERSHPSISCAALGSFSSIVDMKLVRPSTPQQSNELSDDGHLANEAINC</sequence>
<dbReference type="GO" id="GO:0035091">
    <property type="term" value="F:phosphatidylinositol binding"/>
    <property type="evidence" value="ECO:0007669"/>
    <property type="project" value="InterPro"/>
</dbReference>
<evidence type="ECO:0000313" key="4">
    <source>
        <dbReference type="EMBL" id="MBW0467699.1"/>
    </source>
</evidence>
<keyword evidence="5" id="KW-1185">Reference proteome</keyword>
<keyword evidence="1 2" id="KW-0728">SH3 domain</keyword>
<organism evidence="4 5">
    <name type="scientific">Austropuccinia psidii MF-1</name>
    <dbReference type="NCBI Taxonomy" id="1389203"/>
    <lineage>
        <taxon>Eukaryota</taxon>
        <taxon>Fungi</taxon>
        <taxon>Dikarya</taxon>
        <taxon>Basidiomycota</taxon>
        <taxon>Pucciniomycotina</taxon>
        <taxon>Pucciniomycetes</taxon>
        <taxon>Pucciniales</taxon>
        <taxon>Sphaerophragmiaceae</taxon>
        <taxon>Austropuccinia</taxon>
    </lineage>
</organism>
<dbReference type="PROSITE" id="PS50002">
    <property type="entry name" value="SH3"/>
    <property type="match status" value="2"/>
</dbReference>
<evidence type="ECO:0000256" key="2">
    <source>
        <dbReference type="PROSITE-ProRule" id="PRU00192"/>
    </source>
</evidence>
<feature type="domain" description="SH3" evidence="3">
    <location>
        <begin position="42"/>
        <end position="107"/>
    </location>
</feature>
<evidence type="ECO:0000256" key="1">
    <source>
        <dbReference type="ARBA" id="ARBA00022443"/>
    </source>
</evidence>
<comment type="caution">
    <text evidence="4">The sequence shown here is derived from an EMBL/GenBank/DDBJ whole genome shotgun (WGS) entry which is preliminary data.</text>
</comment>
<dbReference type="EMBL" id="AVOT02001652">
    <property type="protein sequence ID" value="MBW0467699.1"/>
    <property type="molecule type" value="Genomic_DNA"/>
</dbReference>
<reference evidence="4" key="1">
    <citation type="submission" date="2021-03" db="EMBL/GenBank/DDBJ databases">
        <title>Draft genome sequence of rust myrtle Austropuccinia psidii MF-1, a brazilian biotype.</title>
        <authorList>
            <person name="Quecine M.C."/>
            <person name="Pachon D.M.R."/>
            <person name="Bonatelli M.L."/>
            <person name="Correr F.H."/>
            <person name="Franceschini L.M."/>
            <person name="Leite T.F."/>
            <person name="Margarido G.R.A."/>
            <person name="Almeida C.A."/>
            <person name="Ferrarezi J.A."/>
            <person name="Labate C.A."/>
        </authorList>
    </citation>
    <scope>NUCLEOTIDE SEQUENCE</scope>
    <source>
        <strain evidence="4">MF-1</strain>
    </source>
</reference>
<gene>
    <name evidence="4" type="ORF">O181_007414</name>
</gene>
<dbReference type="Proteomes" id="UP000765509">
    <property type="component" value="Unassembled WGS sequence"/>
</dbReference>